<gene>
    <name evidence="1" type="ORF">MJB10_20245</name>
</gene>
<sequence>MGDDHIILLLSAKDKDYTWDQPAFIELLNTMQASIRSFIKLSVSMTISPFQEESTQCSQLYQQLLEASYHRLCRGHGCIIWSEEIIAYRTKEYKFPSQKEKQLVDCLMTGDSEEAESIYLDIVRETALYPYTVVHLAISHLTLTVNNVLTTINEKTSIEAIQG</sequence>
<protein>
    <submittedName>
        <fullName evidence="1">Uncharacterized protein</fullName>
    </submittedName>
</protein>
<dbReference type="Proteomes" id="UP001304650">
    <property type="component" value="Chromosome"/>
</dbReference>
<dbReference type="AlphaFoldDB" id="A0AA96RLP5"/>
<dbReference type="EMBL" id="CP130319">
    <property type="protein sequence ID" value="WNR43417.1"/>
    <property type="molecule type" value="Genomic_DNA"/>
</dbReference>
<keyword evidence="2" id="KW-1185">Reference proteome</keyword>
<evidence type="ECO:0000313" key="2">
    <source>
        <dbReference type="Proteomes" id="UP001304650"/>
    </source>
</evidence>
<reference evidence="1" key="1">
    <citation type="submission" date="2022-02" db="EMBL/GenBank/DDBJ databases">
        <title>Paenibacillus sp. MBLB1832 Whole Genome Shotgun Sequencing.</title>
        <authorList>
            <person name="Hwang C.Y."/>
            <person name="Cho E.-S."/>
            <person name="Seo M.-J."/>
        </authorList>
    </citation>
    <scope>NUCLEOTIDE SEQUENCE</scope>
    <source>
        <strain evidence="1">MBLB1832</strain>
    </source>
</reference>
<organism evidence="1 2">
    <name type="scientific">Paenibacillus roseopurpureus</name>
    <dbReference type="NCBI Taxonomy" id="2918901"/>
    <lineage>
        <taxon>Bacteria</taxon>
        <taxon>Bacillati</taxon>
        <taxon>Bacillota</taxon>
        <taxon>Bacilli</taxon>
        <taxon>Bacillales</taxon>
        <taxon>Paenibacillaceae</taxon>
        <taxon>Paenibacillus</taxon>
    </lineage>
</organism>
<accession>A0AA96RLP5</accession>
<dbReference type="KEGG" id="proo:MJB10_20245"/>
<name>A0AA96RLP5_9BACL</name>
<evidence type="ECO:0000313" key="1">
    <source>
        <dbReference type="EMBL" id="WNR43417.1"/>
    </source>
</evidence>
<proteinExistence type="predicted"/>
<dbReference type="RefSeq" id="WP_314797647.1">
    <property type="nucleotide sequence ID" value="NZ_CP130319.1"/>
</dbReference>